<evidence type="ECO:0000256" key="3">
    <source>
        <dbReference type="ARBA" id="ARBA00022842"/>
    </source>
</evidence>
<evidence type="ECO:0000313" key="5">
    <source>
        <dbReference type="EMBL" id="KKO12438.1"/>
    </source>
</evidence>
<dbReference type="InterPro" id="IPR023214">
    <property type="entry name" value="HAD_sf"/>
</dbReference>
<dbReference type="NCBIfam" id="TIGR01484">
    <property type="entry name" value="HAD-SF-IIB"/>
    <property type="match status" value="1"/>
</dbReference>
<evidence type="ECO:0000256" key="4">
    <source>
        <dbReference type="SAM" id="MobiDB-lite"/>
    </source>
</evidence>
<dbReference type="PANTHER" id="PTHR10000:SF8">
    <property type="entry name" value="HAD SUPERFAMILY HYDROLASE-LIKE, TYPE 3"/>
    <property type="match status" value="1"/>
</dbReference>
<dbReference type="SFLD" id="SFLDS00003">
    <property type="entry name" value="Haloacid_Dehalogenase"/>
    <property type="match status" value="1"/>
</dbReference>
<dbReference type="GO" id="GO:0005829">
    <property type="term" value="C:cytosol"/>
    <property type="evidence" value="ECO:0007669"/>
    <property type="project" value="TreeGrafter"/>
</dbReference>
<dbReference type="GO" id="GO:0050531">
    <property type="term" value="F:mannosyl-3-phosphoglycerate phosphatase activity"/>
    <property type="evidence" value="ECO:0007669"/>
    <property type="project" value="InterPro"/>
</dbReference>
<feature type="compositionally biased region" description="Basic and acidic residues" evidence="4">
    <location>
        <begin position="9"/>
        <end position="22"/>
    </location>
</feature>
<keyword evidence="3" id="KW-0460">Magnesium</keyword>
<dbReference type="Gene3D" id="3.30.980.20">
    <property type="entry name" value="Putative mannosyl-3-phosphoglycerate phosphatase, domain 2"/>
    <property type="match status" value="1"/>
</dbReference>
<keyword evidence="1" id="KW-0479">Metal-binding</keyword>
<proteinExistence type="predicted"/>
<keyword evidence="2" id="KW-0378">Hydrolase</keyword>
<comment type="caution">
    <text evidence="5">The sequence shown here is derived from an EMBL/GenBank/DDBJ whole genome shotgun (WGS) entry which is preliminary data.</text>
</comment>
<dbReference type="NCBIfam" id="TIGR01486">
    <property type="entry name" value="HAD-SF-IIB-MPGP"/>
    <property type="match status" value="1"/>
</dbReference>
<dbReference type="SUPFAM" id="SSF56784">
    <property type="entry name" value="HAD-like"/>
    <property type="match status" value="1"/>
</dbReference>
<protein>
    <recommendedName>
        <fullName evidence="6">Mannosyl-3-phosphoglycerate phosphatase</fullName>
    </recommendedName>
</protein>
<dbReference type="EMBL" id="LAZR01000001">
    <property type="protein sequence ID" value="KKO12438.1"/>
    <property type="molecule type" value="Genomic_DNA"/>
</dbReference>
<dbReference type="GO" id="GO:0051479">
    <property type="term" value="P:mannosylglycerate biosynthetic process"/>
    <property type="evidence" value="ECO:0007669"/>
    <property type="project" value="InterPro"/>
</dbReference>
<dbReference type="GO" id="GO:0000287">
    <property type="term" value="F:magnesium ion binding"/>
    <property type="evidence" value="ECO:0007669"/>
    <property type="project" value="TreeGrafter"/>
</dbReference>
<feature type="region of interest" description="Disordered" evidence="4">
    <location>
        <begin position="1"/>
        <end position="22"/>
    </location>
</feature>
<evidence type="ECO:0000256" key="1">
    <source>
        <dbReference type="ARBA" id="ARBA00022723"/>
    </source>
</evidence>
<name>A0A0F9WIR9_9ZZZZ</name>
<dbReference type="PANTHER" id="PTHR10000">
    <property type="entry name" value="PHOSPHOSERINE PHOSPHATASE"/>
    <property type="match status" value="1"/>
</dbReference>
<gene>
    <name evidence="5" type="ORF">LCGC14_0004510</name>
</gene>
<sequence>MTTTMTNTDDNKPRPLDTQRPDERKVIVVTDLDGTLLDHFSYSAEPAMATIRKLQKQRIPLIFNTSKTLAECEALSEKLGLSDPFIVENGSATYYPKRRFRSAPPGGTSHGVYWQVVAGLGYEDIRERLADIKPGYRMTALSDSSLGDICAATGLNMTAARRAQNRQFSEPLIWQDSDAALERFREALAQKGLSTLRGGRFLHVLGNTDKGKALTAVQAVYGRDGNNVVSIALGDGDNDIAMLQAADFPVLIRSPAHALPELCTTKPVIISDETGPAGWANSINGLLKTL</sequence>
<dbReference type="InterPro" id="IPR006379">
    <property type="entry name" value="HAD-SF_hydro_IIB"/>
</dbReference>
<dbReference type="Pfam" id="PF08282">
    <property type="entry name" value="Hydrolase_3"/>
    <property type="match status" value="2"/>
</dbReference>
<accession>A0A0F9WIR9</accession>
<evidence type="ECO:0008006" key="6">
    <source>
        <dbReference type="Google" id="ProtNLM"/>
    </source>
</evidence>
<dbReference type="InterPro" id="IPR006381">
    <property type="entry name" value="HAD-SF-IIB-MPGP"/>
</dbReference>
<dbReference type="InterPro" id="IPR036412">
    <property type="entry name" value="HAD-like_sf"/>
</dbReference>
<dbReference type="AlphaFoldDB" id="A0A0F9WIR9"/>
<dbReference type="SFLD" id="SFLDG01140">
    <property type="entry name" value="C2.B:_Phosphomannomutase_and_P"/>
    <property type="match status" value="1"/>
</dbReference>
<dbReference type="Gene3D" id="3.40.50.1000">
    <property type="entry name" value="HAD superfamily/HAD-like"/>
    <property type="match status" value="1"/>
</dbReference>
<dbReference type="SFLD" id="SFLDG01142">
    <property type="entry name" value="C2.B.2:_Mannosyl-3-phosphoglyc"/>
    <property type="match status" value="1"/>
</dbReference>
<evidence type="ECO:0000256" key="2">
    <source>
        <dbReference type="ARBA" id="ARBA00022801"/>
    </source>
</evidence>
<reference evidence="5" key="1">
    <citation type="journal article" date="2015" name="Nature">
        <title>Complex archaea that bridge the gap between prokaryotes and eukaryotes.</title>
        <authorList>
            <person name="Spang A."/>
            <person name="Saw J.H."/>
            <person name="Jorgensen S.L."/>
            <person name="Zaremba-Niedzwiedzka K."/>
            <person name="Martijn J."/>
            <person name="Lind A.E."/>
            <person name="van Eijk R."/>
            <person name="Schleper C."/>
            <person name="Guy L."/>
            <person name="Ettema T.J."/>
        </authorList>
    </citation>
    <scope>NUCLEOTIDE SEQUENCE</scope>
</reference>
<organism evidence="5">
    <name type="scientific">marine sediment metagenome</name>
    <dbReference type="NCBI Taxonomy" id="412755"/>
    <lineage>
        <taxon>unclassified sequences</taxon>
        <taxon>metagenomes</taxon>
        <taxon>ecological metagenomes</taxon>
    </lineage>
</organism>